<evidence type="ECO:0000313" key="11">
    <source>
        <dbReference type="EMBL" id="SPO06049.1"/>
    </source>
</evidence>
<keyword evidence="10" id="KW-0472">Membrane</keyword>
<evidence type="ECO:0000256" key="4">
    <source>
        <dbReference type="ARBA" id="ARBA00022723"/>
    </source>
</evidence>
<feature type="transmembrane region" description="Helical" evidence="10">
    <location>
        <begin position="305"/>
        <end position="327"/>
    </location>
</feature>
<keyword evidence="7 9" id="KW-0503">Monooxygenase</keyword>
<proteinExistence type="inferred from homology"/>
<sequence length="536" mass="60545">MSNSFLSPWAIAALVGGYVAYRYTRSTNRSRKLPPGPKPLPILGNALDLPAAGVPEAQHWLKHKDLYGPISSVSAFGMTIVLIHEKRIAHDLLDQTSIKTSGRPKMVFAGELCGYDNILICQEYDSVFRHYRKLLHRELGTSVAAAKFQDAQEIEADRQLWRALDEPDKWLEHLKTTAGATILKMVYGYTVEPIKQDAFIALTDQMMTEFSRATSPMTWAVDVLPILRYLPENFPGATFKNTARKWRHTVESVAHIPYRFVERQMAAHTHRDSYVSRLIQQSKNDGTGDVGREDEQAIMWSAMSLYGAAADTTIITLTAFTAAMVMFPHVQKKAQEEIDRVIGSDRLPTCQDRERLPYVNAVVKEAMRWWPIAPMGFPHTATEDIEYDGLHIPKGAMILPAVWWFLHDPEIYADPDLFDPERFLSPRDEPDPATEGFGYGRRLCPGRFFAETSLYLNIAKSLATFNFIKAVGEDGEDIELDVKMKPGILAYVTDFQFKITPRSPAQVDLIRRSEAESGWDEGDAALLESVSSWRKD</sequence>
<evidence type="ECO:0000256" key="2">
    <source>
        <dbReference type="ARBA" id="ARBA00010617"/>
    </source>
</evidence>
<keyword evidence="3 8" id="KW-0349">Heme</keyword>
<dbReference type="PROSITE" id="PS00086">
    <property type="entry name" value="CYTOCHROME_P450"/>
    <property type="match status" value="1"/>
</dbReference>
<gene>
    <name evidence="11" type="ORF">DNG_08738</name>
</gene>
<organism evidence="11 12">
    <name type="scientific">Cephalotrichum gorgonifer</name>
    <dbReference type="NCBI Taxonomy" id="2041049"/>
    <lineage>
        <taxon>Eukaryota</taxon>
        <taxon>Fungi</taxon>
        <taxon>Dikarya</taxon>
        <taxon>Ascomycota</taxon>
        <taxon>Pezizomycotina</taxon>
        <taxon>Sordariomycetes</taxon>
        <taxon>Hypocreomycetidae</taxon>
        <taxon>Microascales</taxon>
        <taxon>Microascaceae</taxon>
        <taxon>Cephalotrichum</taxon>
    </lineage>
</organism>
<feature type="binding site" description="axial binding residue" evidence="8">
    <location>
        <position position="444"/>
    </location>
    <ligand>
        <name>heme</name>
        <dbReference type="ChEBI" id="CHEBI:30413"/>
    </ligand>
    <ligandPart>
        <name>Fe</name>
        <dbReference type="ChEBI" id="CHEBI:18248"/>
    </ligandPart>
</feature>
<dbReference type="GO" id="GO:0004497">
    <property type="term" value="F:monooxygenase activity"/>
    <property type="evidence" value="ECO:0007669"/>
    <property type="project" value="UniProtKB-KW"/>
</dbReference>
<accession>A0AAE8N5T7</accession>
<dbReference type="EMBL" id="ONZQ02000014">
    <property type="protein sequence ID" value="SPO06049.1"/>
    <property type="molecule type" value="Genomic_DNA"/>
</dbReference>
<dbReference type="GO" id="GO:0020037">
    <property type="term" value="F:heme binding"/>
    <property type="evidence" value="ECO:0007669"/>
    <property type="project" value="InterPro"/>
</dbReference>
<dbReference type="InterPro" id="IPR001128">
    <property type="entry name" value="Cyt_P450"/>
</dbReference>
<evidence type="ECO:0000256" key="10">
    <source>
        <dbReference type="SAM" id="Phobius"/>
    </source>
</evidence>
<evidence type="ECO:0000256" key="6">
    <source>
        <dbReference type="ARBA" id="ARBA00023004"/>
    </source>
</evidence>
<keyword evidence="5 9" id="KW-0560">Oxidoreductase</keyword>
<dbReference type="InterPro" id="IPR002401">
    <property type="entry name" value="Cyt_P450_E_grp-I"/>
</dbReference>
<dbReference type="InterPro" id="IPR036396">
    <property type="entry name" value="Cyt_P450_sf"/>
</dbReference>
<dbReference type="SUPFAM" id="SSF48264">
    <property type="entry name" value="Cytochrome P450"/>
    <property type="match status" value="1"/>
</dbReference>
<keyword evidence="4 8" id="KW-0479">Metal-binding</keyword>
<evidence type="ECO:0000256" key="3">
    <source>
        <dbReference type="ARBA" id="ARBA00022617"/>
    </source>
</evidence>
<name>A0AAE8N5T7_9PEZI</name>
<evidence type="ECO:0000313" key="12">
    <source>
        <dbReference type="Proteomes" id="UP001187682"/>
    </source>
</evidence>
<comment type="similarity">
    <text evidence="2 9">Belongs to the cytochrome P450 family.</text>
</comment>
<keyword evidence="10" id="KW-1133">Transmembrane helix</keyword>
<protein>
    <submittedName>
        <fullName evidence="11">Related to O-methylsterigmatocystin oxidoreductase</fullName>
    </submittedName>
</protein>
<evidence type="ECO:0000256" key="8">
    <source>
        <dbReference type="PIRSR" id="PIRSR602401-1"/>
    </source>
</evidence>
<dbReference type="PANTHER" id="PTHR46300">
    <property type="entry name" value="P450, PUTATIVE (EUROFUNG)-RELATED-RELATED"/>
    <property type="match status" value="1"/>
</dbReference>
<evidence type="ECO:0000256" key="1">
    <source>
        <dbReference type="ARBA" id="ARBA00001971"/>
    </source>
</evidence>
<dbReference type="PANTHER" id="PTHR46300:SF7">
    <property type="entry name" value="P450, PUTATIVE (EUROFUNG)-RELATED"/>
    <property type="match status" value="1"/>
</dbReference>
<dbReference type="GO" id="GO:0005506">
    <property type="term" value="F:iron ion binding"/>
    <property type="evidence" value="ECO:0007669"/>
    <property type="project" value="InterPro"/>
</dbReference>
<dbReference type="Proteomes" id="UP001187682">
    <property type="component" value="Unassembled WGS sequence"/>
</dbReference>
<keyword evidence="12" id="KW-1185">Reference proteome</keyword>
<reference evidence="11" key="1">
    <citation type="submission" date="2018-03" db="EMBL/GenBank/DDBJ databases">
        <authorList>
            <person name="Guldener U."/>
        </authorList>
    </citation>
    <scope>NUCLEOTIDE SEQUENCE</scope>
</reference>
<dbReference type="GO" id="GO:0016705">
    <property type="term" value="F:oxidoreductase activity, acting on paired donors, with incorporation or reduction of molecular oxygen"/>
    <property type="evidence" value="ECO:0007669"/>
    <property type="project" value="InterPro"/>
</dbReference>
<evidence type="ECO:0000256" key="7">
    <source>
        <dbReference type="ARBA" id="ARBA00023033"/>
    </source>
</evidence>
<comment type="cofactor">
    <cofactor evidence="1 8">
        <name>heme</name>
        <dbReference type="ChEBI" id="CHEBI:30413"/>
    </cofactor>
</comment>
<evidence type="ECO:0000256" key="9">
    <source>
        <dbReference type="RuleBase" id="RU000461"/>
    </source>
</evidence>
<dbReference type="Gene3D" id="1.10.630.10">
    <property type="entry name" value="Cytochrome P450"/>
    <property type="match status" value="1"/>
</dbReference>
<dbReference type="CDD" id="cd11065">
    <property type="entry name" value="CYP64-like"/>
    <property type="match status" value="1"/>
</dbReference>
<keyword evidence="6 8" id="KW-0408">Iron</keyword>
<dbReference type="PRINTS" id="PR00463">
    <property type="entry name" value="EP450I"/>
</dbReference>
<dbReference type="Pfam" id="PF00067">
    <property type="entry name" value="p450"/>
    <property type="match status" value="1"/>
</dbReference>
<evidence type="ECO:0000256" key="5">
    <source>
        <dbReference type="ARBA" id="ARBA00023002"/>
    </source>
</evidence>
<dbReference type="AlphaFoldDB" id="A0AAE8N5T7"/>
<keyword evidence="10" id="KW-0812">Transmembrane</keyword>
<dbReference type="InterPro" id="IPR050364">
    <property type="entry name" value="Cytochrome_P450_fung"/>
</dbReference>
<comment type="caution">
    <text evidence="11">The sequence shown here is derived from an EMBL/GenBank/DDBJ whole genome shotgun (WGS) entry which is preliminary data.</text>
</comment>
<feature type="transmembrane region" description="Helical" evidence="10">
    <location>
        <begin position="6"/>
        <end position="24"/>
    </location>
</feature>
<dbReference type="PRINTS" id="PR00385">
    <property type="entry name" value="P450"/>
</dbReference>
<dbReference type="InterPro" id="IPR017972">
    <property type="entry name" value="Cyt_P450_CS"/>
</dbReference>